<evidence type="ECO:0000313" key="3">
    <source>
        <dbReference type="Proteomes" id="UP001595898"/>
    </source>
</evidence>
<gene>
    <name evidence="2" type="ORF">ACFO5R_02055</name>
</gene>
<sequence>MSLVAQFRAHPIATTLELGSVLVCCLLFFGTFVALATVPPSQSTTPWLAIVGVGAAFVLFWTAIVPLYERTR</sequence>
<dbReference type="EMBL" id="JBHSFA010000002">
    <property type="protein sequence ID" value="MFC4540709.1"/>
    <property type="molecule type" value="Genomic_DNA"/>
</dbReference>
<feature type="transmembrane region" description="Helical" evidence="1">
    <location>
        <begin position="12"/>
        <end position="35"/>
    </location>
</feature>
<dbReference type="RefSeq" id="WP_250138871.1">
    <property type="nucleotide sequence ID" value="NZ_JALIQP010000001.1"/>
</dbReference>
<proteinExistence type="predicted"/>
<keyword evidence="1" id="KW-0472">Membrane</keyword>
<name>A0ABD5PJH5_9EURY</name>
<feature type="transmembrane region" description="Helical" evidence="1">
    <location>
        <begin position="47"/>
        <end position="68"/>
    </location>
</feature>
<reference evidence="2 3" key="1">
    <citation type="journal article" date="2019" name="Int. J. Syst. Evol. Microbiol.">
        <title>The Global Catalogue of Microorganisms (GCM) 10K type strain sequencing project: providing services to taxonomists for standard genome sequencing and annotation.</title>
        <authorList>
            <consortium name="The Broad Institute Genomics Platform"/>
            <consortium name="The Broad Institute Genome Sequencing Center for Infectious Disease"/>
            <person name="Wu L."/>
            <person name="Ma J."/>
        </authorList>
    </citation>
    <scope>NUCLEOTIDE SEQUENCE [LARGE SCALE GENOMIC DNA]</scope>
    <source>
        <strain evidence="2 3">WLHS5</strain>
    </source>
</reference>
<evidence type="ECO:0000313" key="2">
    <source>
        <dbReference type="EMBL" id="MFC4540709.1"/>
    </source>
</evidence>
<dbReference type="Proteomes" id="UP001595898">
    <property type="component" value="Unassembled WGS sequence"/>
</dbReference>
<organism evidence="2 3">
    <name type="scientific">Halosolutus amylolyticus</name>
    <dbReference type="NCBI Taxonomy" id="2932267"/>
    <lineage>
        <taxon>Archaea</taxon>
        <taxon>Methanobacteriati</taxon>
        <taxon>Methanobacteriota</taxon>
        <taxon>Stenosarchaea group</taxon>
        <taxon>Halobacteria</taxon>
        <taxon>Halobacteriales</taxon>
        <taxon>Natrialbaceae</taxon>
        <taxon>Halosolutus</taxon>
    </lineage>
</organism>
<dbReference type="AlphaFoldDB" id="A0ABD5PJH5"/>
<evidence type="ECO:0000256" key="1">
    <source>
        <dbReference type="SAM" id="Phobius"/>
    </source>
</evidence>
<protein>
    <submittedName>
        <fullName evidence="2">Uncharacterized protein</fullName>
    </submittedName>
</protein>
<keyword evidence="1" id="KW-1133">Transmembrane helix</keyword>
<keyword evidence="1" id="KW-0812">Transmembrane</keyword>
<accession>A0ABD5PJH5</accession>
<comment type="caution">
    <text evidence="2">The sequence shown here is derived from an EMBL/GenBank/DDBJ whole genome shotgun (WGS) entry which is preliminary data.</text>
</comment>
<keyword evidence="3" id="KW-1185">Reference proteome</keyword>